<comment type="subcellular location">
    <subcellularLocation>
        <location evidence="1">Membrane</location>
        <topology evidence="1">Multi-pass membrane protein</topology>
    </subcellularLocation>
</comment>
<dbReference type="Pfam" id="PF00420">
    <property type="entry name" value="Oxidored_q2"/>
    <property type="match status" value="1"/>
</dbReference>
<evidence type="ECO:0000256" key="2">
    <source>
        <dbReference type="ARBA" id="ARBA00022692"/>
    </source>
</evidence>
<accession>A0A2N6T070</accession>
<dbReference type="EMBL" id="PNHF01000007">
    <property type="protein sequence ID" value="PMC62711.1"/>
    <property type="molecule type" value="Genomic_DNA"/>
</dbReference>
<evidence type="ECO:0000256" key="1">
    <source>
        <dbReference type="ARBA" id="ARBA00004141"/>
    </source>
</evidence>
<evidence type="ECO:0000256" key="5">
    <source>
        <dbReference type="SAM" id="MobiDB-lite"/>
    </source>
</evidence>
<reference evidence="7 8" key="1">
    <citation type="submission" date="2017-09" db="EMBL/GenBank/DDBJ databases">
        <title>Bacterial strain isolated from the female urinary microbiota.</title>
        <authorList>
            <person name="Thomas-White K."/>
            <person name="Kumar N."/>
            <person name="Forster S."/>
            <person name="Putonti C."/>
            <person name="Lawley T."/>
            <person name="Wolfe A.J."/>
        </authorList>
    </citation>
    <scope>NUCLEOTIDE SEQUENCE [LARGE SCALE GENOMIC DNA]</scope>
    <source>
        <strain evidence="7 8">UMB0908</strain>
    </source>
</reference>
<feature type="transmembrane region" description="Helical" evidence="6">
    <location>
        <begin position="67"/>
        <end position="89"/>
    </location>
</feature>
<dbReference type="InterPro" id="IPR039428">
    <property type="entry name" value="NUOK/Mnh_C1-like"/>
</dbReference>
<keyword evidence="3 6" id="KW-1133">Transmembrane helix</keyword>
<protein>
    <recommendedName>
        <fullName evidence="9">Sodium:proton antiporter</fullName>
    </recommendedName>
</protein>
<evidence type="ECO:0000256" key="6">
    <source>
        <dbReference type="SAM" id="Phobius"/>
    </source>
</evidence>
<evidence type="ECO:0000313" key="7">
    <source>
        <dbReference type="EMBL" id="PMC62711.1"/>
    </source>
</evidence>
<evidence type="ECO:0000256" key="3">
    <source>
        <dbReference type="ARBA" id="ARBA00022989"/>
    </source>
</evidence>
<organism evidence="7 8">
    <name type="scientific">Corynebacterium xerosis</name>
    <dbReference type="NCBI Taxonomy" id="1725"/>
    <lineage>
        <taxon>Bacteria</taxon>
        <taxon>Bacillati</taxon>
        <taxon>Actinomycetota</taxon>
        <taxon>Actinomycetes</taxon>
        <taxon>Mycobacteriales</taxon>
        <taxon>Corynebacteriaceae</taxon>
        <taxon>Corynebacterium</taxon>
    </lineage>
</organism>
<dbReference type="GO" id="GO:0016020">
    <property type="term" value="C:membrane"/>
    <property type="evidence" value="ECO:0007669"/>
    <property type="project" value="UniProtKB-SubCell"/>
</dbReference>
<dbReference type="RefSeq" id="WP_102212377.1">
    <property type="nucleotide sequence ID" value="NZ_PNHF01000007.1"/>
</dbReference>
<evidence type="ECO:0000256" key="4">
    <source>
        <dbReference type="ARBA" id="ARBA00023136"/>
    </source>
</evidence>
<gene>
    <name evidence="7" type="ORF">CJ204_04255</name>
</gene>
<comment type="caution">
    <text evidence="7">The sequence shown here is derived from an EMBL/GenBank/DDBJ whole genome shotgun (WGS) entry which is preliminary data.</text>
</comment>
<feature type="transmembrane region" description="Helical" evidence="6">
    <location>
        <begin position="6"/>
        <end position="27"/>
    </location>
</feature>
<keyword evidence="4 6" id="KW-0472">Membrane</keyword>
<name>A0A2N6T070_9CORY</name>
<feature type="transmembrane region" description="Helical" evidence="6">
    <location>
        <begin position="39"/>
        <end position="61"/>
    </location>
</feature>
<proteinExistence type="predicted"/>
<feature type="region of interest" description="Disordered" evidence="5">
    <location>
        <begin position="95"/>
        <end position="120"/>
    </location>
</feature>
<dbReference type="Gene3D" id="1.10.287.3510">
    <property type="match status" value="1"/>
</dbReference>
<dbReference type="Proteomes" id="UP000235363">
    <property type="component" value="Unassembled WGS sequence"/>
</dbReference>
<evidence type="ECO:0008006" key="9">
    <source>
        <dbReference type="Google" id="ProtNLM"/>
    </source>
</evidence>
<sequence length="120" mass="11949">MIGDIGSIPVITWYLALGAVLFAAGLGRSMTARDRLAQIIGFNVMGLGSLVVLVAAGARAGAPDPSLTALAITGLVITVAFTGVGVALVRAIESGAGDGAGPATETRPDGDDEGADDERR</sequence>
<keyword evidence="2 6" id="KW-0812">Transmembrane</keyword>
<dbReference type="AlphaFoldDB" id="A0A2N6T070"/>
<evidence type="ECO:0000313" key="8">
    <source>
        <dbReference type="Proteomes" id="UP000235363"/>
    </source>
</evidence>
<feature type="compositionally biased region" description="Acidic residues" evidence="5">
    <location>
        <begin position="110"/>
        <end position="120"/>
    </location>
</feature>